<gene>
    <name evidence="2" type="ORF">ACFL6M_00830</name>
</gene>
<evidence type="ECO:0000313" key="3">
    <source>
        <dbReference type="Proteomes" id="UP001593833"/>
    </source>
</evidence>
<dbReference type="Proteomes" id="UP001593833">
    <property type="component" value="Unassembled WGS sequence"/>
</dbReference>
<evidence type="ECO:0000313" key="2">
    <source>
        <dbReference type="EMBL" id="MFC1572120.1"/>
    </source>
</evidence>
<name>A0ABV6YIG1_UNCEI</name>
<comment type="caution">
    <text evidence="2">The sequence shown here is derived from an EMBL/GenBank/DDBJ whole genome shotgun (WGS) entry which is preliminary data.</text>
</comment>
<feature type="signal peptide" evidence="1">
    <location>
        <begin position="1"/>
        <end position="19"/>
    </location>
</feature>
<sequence>MRSLLTLVCLLGFVGAAAAETNHQPDLSGKPAIIVYEGGERQGGDTVLNATFFTTLPYNDTGTTCNYVDDYDEACPYTGSTSPDVVYEFAPLASVLVDIDLCGSTYDTKLYVYQDAVGNLVACNDDFYFDDVCGVYVSKLEGVPVLVGATYYIIIDGYGGDCGDYAIAVTEGGSLEPCSECPPEAVPEGEPDIVDEYIDMHNGGCNSDPFVIQYLETCDGSVLMCCNTGTYVVGGINSRDTDWFEIMGAGGDVTFTVESNCAVNMYVLNTDCNSIELLHQLSVEACVPGTIVFPLAAGEIVWLWVGPQEFSGIPQVDYILSVSGIASGGPSPVETTSWGAIKNLYK</sequence>
<protein>
    <submittedName>
        <fullName evidence="2">Uncharacterized protein</fullName>
    </submittedName>
</protein>
<feature type="chain" id="PRO_5046005350" evidence="1">
    <location>
        <begin position="20"/>
        <end position="346"/>
    </location>
</feature>
<proteinExistence type="predicted"/>
<keyword evidence="1" id="KW-0732">Signal</keyword>
<accession>A0ABV6YIG1</accession>
<evidence type="ECO:0000256" key="1">
    <source>
        <dbReference type="SAM" id="SignalP"/>
    </source>
</evidence>
<dbReference type="EMBL" id="JBHPKH010000004">
    <property type="protein sequence ID" value="MFC1572120.1"/>
    <property type="molecule type" value="Genomic_DNA"/>
</dbReference>
<reference evidence="2 3" key="1">
    <citation type="submission" date="2024-09" db="EMBL/GenBank/DDBJ databases">
        <authorList>
            <person name="D'Angelo T."/>
        </authorList>
    </citation>
    <scope>NUCLEOTIDE SEQUENCE [LARGE SCALE GENOMIC DNA]</scope>
    <source>
        <strain evidence="2">SAG AM-320-E07</strain>
    </source>
</reference>
<organism evidence="2 3">
    <name type="scientific">Eiseniibacteriota bacterium</name>
    <dbReference type="NCBI Taxonomy" id="2212470"/>
    <lineage>
        <taxon>Bacteria</taxon>
        <taxon>Candidatus Eiseniibacteriota</taxon>
    </lineage>
</organism>
<keyword evidence="3" id="KW-1185">Reference proteome</keyword>